<dbReference type="EMBL" id="JBAMIC010000018">
    <property type="protein sequence ID" value="KAK7095424.1"/>
    <property type="molecule type" value="Genomic_DNA"/>
</dbReference>
<keyword evidence="1" id="KW-0245">EGF-like domain</keyword>
<evidence type="ECO:0000256" key="1">
    <source>
        <dbReference type="PROSITE-ProRule" id="PRU00076"/>
    </source>
</evidence>
<feature type="compositionally biased region" description="Acidic residues" evidence="2">
    <location>
        <begin position="452"/>
        <end position="461"/>
    </location>
</feature>
<proteinExistence type="predicted"/>
<keyword evidence="3" id="KW-0472">Membrane</keyword>
<protein>
    <recommendedName>
        <fullName evidence="5">EGF-like domain-containing protein</fullName>
    </recommendedName>
</protein>
<keyword evidence="1" id="KW-1015">Disulfide bond</keyword>
<name>A0AAN9B0B6_9CAEN</name>
<dbReference type="PROSITE" id="PS50026">
    <property type="entry name" value="EGF_3"/>
    <property type="match status" value="1"/>
</dbReference>
<feature type="disulfide bond" evidence="1">
    <location>
        <begin position="58"/>
        <end position="67"/>
    </location>
</feature>
<evidence type="ECO:0000256" key="4">
    <source>
        <dbReference type="SAM" id="SignalP"/>
    </source>
</evidence>
<dbReference type="PROSITE" id="PS00022">
    <property type="entry name" value="EGF_1"/>
    <property type="match status" value="1"/>
</dbReference>
<comment type="caution">
    <text evidence="1">Lacks conserved residue(s) required for the propagation of feature annotation.</text>
</comment>
<evidence type="ECO:0000256" key="3">
    <source>
        <dbReference type="SAM" id="Phobius"/>
    </source>
</evidence>
<keyword evidence="3" id="KW-0812">Transmembrane</keyword>
<feature type="region of interest" description="Disordered" evidence="2">
    <location>
        <begin position="452"/>
        <end position="476"/>
    </location>
</feature>
<keyword evidence="3" id="KW-1133">Transmembrane helix</keyword>
<evidence type="ECO:0000313" key="7">
    <source>
        <dbReference type="Proteomes" id="UP001374579"/>
    </source>
</evidence>
<accession>A0AAN9B0B6</accession>
<sequence length="476" mass="53057">MYQGHERTIVFPTWSIFVMLIAVQTVSAKTCDELHCLNSNPCQSSIAHDNTTHARCICSGKWAGPRCEHLIRLEPETVTSSQAKLKVDLMTPQSYDVPATSGVSSALSLVSVKVEASMTLNYTLVFWRRNDTITSLTSDSSFLTSGDISCVLLHKHSLRPILEGLLPRTRYTICVENGFVDSCVLSSFTDSSAVPFPPSSHVTSFQSGLTSSWPSNCVTIFTPNRSLSTIDTTKSSTVTAVAVASVFVLAVLIIVFVTFLLRRQSVSVRLCVDAVFCGWYCCACKCCKSESSCNNSVDTAHLNHSFSQTNRTVFSEEGLPREKRTRKRQILQRLRCNKKKQKSSSYTTANMLLPPPPVSSLSFPIHETSPLDSDLNDDSVFENSPEHLPEARASLPAIHRGRNKPRHRLSRKRRGYVAYSTRKDKNIRLTTVLETPLDDLDVVYDVDVENDVDVDYDDDDDTRPRLYNEGDDFSTI</sequence>
<evidence type="ECO:0000256" key="2">
    <source>
        <dbReference type="SAM" id="MobiDB-lite"/>
    </source>
</evidence>
<feature type="transmembrane region" description="Helical" evidence="3">
    <location>
        <begin position="238"/>
        <end position="261"/>
    </location>
</feature>
<keyword evidence="4" id="KW-0732">Signal</keyword>
<dbReference type="Proteomes" id="UP001374579">
    <property type="component" value="Unassembled WGS sequence"/>
</dbReference>
<feature type="domain" description="EGF-like" evidence="5">
    <location>
        <begin position="27"/>
        <end position="68"/>
    </location>
</feature>
<keyword evidence="7" id="KW-1185">Reference proteome</keyword>
<dbReference type="InterPro" id="IPR000742">
    <property type="entry name" value="EGF"/>
</dbReference>
<organism evidence="6 7">
    <name type="scientific">Littorina saxatilis</name>
    <dbReference type="NCBI Taxonomy" id="31220"/>
    <lineage>
        <taxon>Eukaryota</taxon>
        <taxon>Metazoa</taxon>
        <taxon>Spiralia</taxon>
        <taxon>Lophotrochozoa</taxon>
        <taxon>Mollusca</taxon>
        <taxon>Gastropoda</taxon>
        <taxon>Caenogastropoda</taxon>
        <taxon>Littorinimorpha</taxon>
        <taxon>Littorinoidea</taxon>
        <taxon>Littorinidae</taxon>
        <taxon>Littorina</taxon>
    </lineage>
</organism>
<gene>
    <name evidence="6" type="ORF">V1264_006832</name>
</gene>
<feature type="chain" id="PRO_5042815331" description="EGF-like domain-containing protein" evidence="4">
    <location>
        <begin position="29"/>
        <end position="476"/>
    </location>
</feature>
<feature type="signal peptide" evidence="4">
    <location>
        <begin position="1"/>
        <end position="28"/>
    </location>
</feature>
<dbReference type="AlphaFoldDB" id="A0AAN9B0B6"/>
<evidence type="ECO:0000259" key="5">
    <source>
        <dbReference type="PROSITE" id="PS50026"/>
    </source>
</evidence>
<reference evidence="6 7" key="1">
    <citation type="submission" date="2024-02" db="EMBL/GenBank/DDBJ databases">
        <title>Chromosome-scale genome assembly of the rough periwinkle Littorina saxatilis.</title>
        <authorList>
            <person name="De Jode A."/>
            <person name="Faria R."/>
            <person name="Formenti G."/>
            <person name="Sims Y."/>
            <person name="Smith T.P."/>
            <person name="Tracey A."/>
            <person name="Wood J.M.D."/>
            <person name="Zagrodzka Z.B."/>
            <person name="Johannesson K."/>
            <person name="Butlin R.K."/>
            <person name="Leder E.H."/>
        </authorList>
    </citation>
    <scope>NUCLEOTIDE SEQUENCE [LARGE SCALE GENOMIC DNA]</scope>
    <source>
        <strain evidence="6">Snail1</strain>
        <tissue evidence="6">Muscle</tissue>
    </source>
</reference>
<dbReference type="SUPFAM" id="SSF57196">
    <property type="entry name" value="EGF/Laminin"/>
    <property type="match status" value="1"/>
</dbReference>
<evidence type="ECO:0000313" key="6">
    <source>
        <dbReference type="EMBL" id="KAK7095424.1"/>
    </source>
</evidence>
<comment type="caution">
    <text evidence="6">The sequence shown here is derived from an EMBL/GenBank/DDBJ whole genome shotgun (WGS) entry which is preliminary data.</text>
</comment>